<dbReference type="Pfam" id="PF09699">
    <property type="entry name" value="Paired_CXXCH_1"/>
    <property type="match status" value="2"/>
</dbReference>
<evidence type="ECO:0000313" key="5">
    <source>
        <dbReference type="Proteomes" id="UP000178606"/>
    </source>
</evidence>
<dbReference type="AlphaFoldDB" id="A0A1F6CZ78"/>
<proteinExistence type="predicted"/>
<dbReference type="Pfam" id="PF22678">
    <property type="entry name" value="Cytochrom_c_NrfB-like"/>
    <property type="match status" value="1"/>
</dbReference>
<dbReference type="InterPro" id="IPR051829">
    <property type="entry name" value="Multiheme_Cytochr_ET"/>
</dbReference>
<dbReference type="SUPFAM" id="SSF48695">
    <property type="entry name" value="Multiheme cytochromes"/>
    <property type="match status" value="1"/>
</dbReference>
<reference evidence="4 5" key="1">
    <citation type="journal article" date="2016" name="Nat. Commun.">
        <title>Thousands of microbial genomes shed light on interconnected biogeochemical processes in an aquifer system.</title>
        <authorList>
            <person name="Anantharaman K."/>
            <person name="Brown C.T."/>
            <person name="Hug L.A."/>
            <person name="Sharon I."/>
            <person name="Castelle C.J."/>
            <person name="Probst A.J."/>
            <person name="Thomas B.C."/>
            <person name="Singh A."/>
            <person name="Wilkins M.J."/>
            <person name="Karaoz U."/>
            <person name="Brodie E.L."/>
            <person name="Williams K.H."/>
            <person name="Hubbard S.S."/>
            <person name="Banfield J.F."/>
        </authorList>
    </citation>
    <scope>NUCLEOTIDE SEQUENCE [LARGE SCALE GENOMIC DNA]</scope>
    <source>
        <strain evidence="5">RIFCSPLOWO2_12_FULL_64_10</strain>
    </source>
</reference>
<accession>A0A1F6CZ78</accession>
<dbReference type="EMBL" id="MFKF01000102">
    <property type="protein sequence ID" value="OGG54483.1"/>
    <property type="molecule type" value="Genomic_DNA"/>
</dbReference>
<comment type="caution">
    <text evidence="4">The sequence shown here is derived from an EMBL/GenBank/DDBJ whole genome shotgun (WGS) entry which is preliminary data.</text>
</comment>
<evidence type="ECO:0000259" key="2">
    <source>
        <dbReference type="Pfam" id="PF09699"/>
    </source>
</evidence>
<dbReference type="InterPro" id="IPR053875">
    <property type="entry name" value="Cytochrom_c_NrfB-like_dom"/>
</dbReference>
<gene>
    <name evidence="4" type="ORF">A3F84_11005</name>
</gene>
<evidence type="ECO:0000259" key="3">
    <source>
        <dbReference type="Pfam" id="PF22678"/>
    </source>
</evidence>
<keyword evidence="1" id="KW-0732">Signal</keyword>
<sequence>MSEEELNDLVLYLLSLATAPPEARAARPPAPDFMLGEGNCRVCHEAVVGRFANTIHAKARPEGNGHSDAAVTCATCHGQGDRHAQNPGDPRTLIRFDKASPASAHDKNAACLGCHEKGLRFSWRGSTHESRDMACVDCHKVMEPVSDRNLFVKQQEMEVCFQCHQVRRAQTQRTTHMPFREGKITCTDCHNPHGTANEKLLAANSVNESCYKCHAEKRGPFLWEHPPVAENCLNCHEPHGSNHASLLKSERPRLCQRCHIESRHPTTPQAAATRFVFNRSCSNCHSQIHGSNHPSGVRFQR</sequence>
<feature type="domain" description="Doubled CXXCH motif" evidence="2">
    <location>
        <begin position="225"/>
        <end position="262"/>
    </location>
</feature>
<dbReference type="PANTHER" id="PTHR35038:SF6">
    <property type="entry name" value="SURFACE LOCALIZED DECAHEME CYTOCHROME C LIPOPROTEIN"/>
    <property type="match status" value="1"/>
</dbReference>
<dbReference type="PANTHER" id="PTHR35038">
    <property type="entry name" value="DISSIMILATORY SULFITE REDUCTASE SIRA"/>
    <property type="match status" value="1"/>
</dbReference>
<dbReference type="NCBIfam" id="TIGR03508">
    <property type="entry name" value="decahem_SO"/>
    <property type="match status" value="1"/>
</dbReference>
<dbReference type="InterPro" id="IPR010177">
    <property type="entry name" value="Paired_CXXCH_1"/>
</dbReference>
<dbReference type="Gene3D" id="1.10.287.3080">
    <property type="match status" value="2"/>
</dbReference>
<dbReference type="InterPro" id="IPR020015">
    <property type="entry name" value="Decahaem_cyt-c_DmsE"/>
</dbReference>
<protein>
    <submittedName>
        <fullName evidence="4">Uncharacterized protein</fullName>
    </submittedName>
</protein>
<dbReference type="GO" id="GO:0016491">
    <property type="term" value="F:oxidoreductase activity"/>
    <property type="evidence" value="ECO:0007669"/>
    <property type="project" value="TreeGrafter"/>
</dbReference>
<evidence type="ECO:0000313" key="4">
    <source>
        <dbReference type="EMBL" id="OGG54483.1"/>
    </source>
</evidence>
<feature type="domain" description="Cytochrome c-type protein NrfB-like" evidence="3">
    <location>
        <begin position="73"/>
        <end position="141"/>
    </location>
</feature>
<dbReference type="Gene3D" id="3.90.10.10">
    <property type="entry name" value="Cytochrome C3"/>
    <property type="match status" value="1"/>
</dbReference>
<organism evidence="4 5">
    <name type="scientific">Handelsmanbacteria sp. (strain RIFCSPLOWO2_12_FULL_64_10)</name>
    <dbReference type="NCBI Taxonomy" id="1817868"/>
    <lineage>
        <taxon>Bacteria</taxon>
        <taxon>Candidatus Handelsmaniibacteriota</taxon>
    </lineage>
</organism>
<evidence type="ECO:0000256" key="1">
    <source>
        <dbReference type="ARBA" id="ARBA00022729"/>
    </source>
</evidence>
<dbReference type="InterPro" id="IPR036280">
    <property type="entry name" value="Multihaem_cyt_sf"/>
</dbReference>
<name>A0A1F6CZ78_HANXR</name>
<dbReference type="NCBIfam" id="TIGR01905">
    <property type="entry name" value="paired_CXXCH_1"/>
    <property type="match status" value="2"/>
</dbReference>
<dbReference type="Proteomes" id="UP000178606">
    <property type="component" value="Unassembled WGS sequence"/>
</dbReference>
<feature type="domain" description="Doubled CXXCH motif" evidence="2">
    <location>
        <begin position="176"/>
        <end position="218"/>
    </location>
</feature>